<proteinExistence type="predicted"/>
<evidence type="ECO:0000256" key="1">
    <source>
        <dbReference type="SAM" id="MobiDB-lite"/>
    </source>
</evidence>
<evidence type="ECO:0000313" key="2">
    <source>
        <dbReference type="EMBL" id="KAJ4258034.1"/>
    </source>
</evidence>
<dbReference type="OrthoDB" id="5101258at2759"/>
<accession>A0A9W8VFP3</accession>
<name>A0A9W8VFP3_9HYPO</name>
<dbReference type="AlphaFoldDB" id="A0A9W8VFP3"/>
<protein>
    <submittedName>
        <fullName evidence="2">Uncharacterized protein</fullName>
    </submittedName>
</protein>
<feature type="region of interest" description="Disordered" evidence="1">
    <location>
        <begin position="41"/>
        <end position="63"/>
    </location>
</feature>
<gene>
    <name evidence="2" type="ORF">NW762_008173</name>
</gene>
<dbReference type="EMBL" id="JAOQAZ010000016">
    <property type="protein sequence ID" value="KAJ4258034.1"/>
    <property type="molecule type" value="Genomic_DNA"/>
</dbReference>
<sequence length="227" mass="24723">MSNNNSQVGAHPGSEQDGCEDRYIWISRVLDLVDILDDFAESSEKSSERTDDDDWTEVDRERGVSQRTTVEVKSDAALIKRLHEAIHGDEDFSLADLENHSNASNIQFNASVALDEAHLSARDDLALSSGTILGSANTTFSHSKDKATIHAARAAASTLASAVASIRSDPSSAHDSDGDKGEIAIQRAHKRMAYALTALELDEFPDRKGMDIALEKFIAQELVKLNK</sequence>
<dbReference type="Proteomes" id="UP001152049">
    <property type="component" value="Unassembled WGS sequence"/>
</dbReference>
<comment type="caution">
    <text evidence="2">The sequence shown here is derived from an EMBL/GenBank/DDBJ whole genome shotgun (WGS) entry which is preliminary data.</text>
</comment>
<keyword evidence="3" id="KW-1185">Reference proteome</keyword>
<organism evidence="2 3">
    <name type="scientific">Fusarium torreyae</name>
    <dbReference type="NCBI Taxonomy" id="1237075"/>
    <lineage>
        <taxon>Eukaryota</taxon>
        <taxon>Fungi</taxon>
        <taxon>Dikarya</taxon>
        <taxon>Ascomycota</taxon>
        <taxon>Pezizomycotina</taxon>
        <taxon>Sordariomycetes</taxon>
        <taxon>Hypocreomycetidae</taxon>
        <taxon>Hypocreales</taxon>
        <taxon>Nectriaceae</taxon>
        <taxon>Fusarium</taxon>
    </lineage>
</organism>
<evidence type="ECO:0000313" key="3">
    <source>
        <dbReference type="Proteomes" id="UP001152049"/>
    </source>
</evidence>
<reference evidence="2" key="1">
    <citation type="submission" date="2022-09" db="EMBL/GenBank/DDBJ databases">
        <title>Fusarium specimens isolated from Avocado Roots.</title>
        <authorList>
            <person name="Stajich J."/>
            <person name="Roper C."/>
            <person name="Heimlech-Rivalta G."/>
        </authorList>
    </citation>
    <scope>NUCLEOTIDE SEQUENCE</scope>
    <source>
        <strain evidence="2">CF00136</strain>
    </source>
</reference>